<dbReference type="SUPFAM" id="SSF90257">
    <property type="entry name" value="Myosin rod fragments"/>
    <property type="match status" value="1"/>
</dbReference>
<sequence length="126" mass="14603">AKILKDVAHQVKSLERQLRAQNSEVSQLSAKHEDVRRKLSMSTNIISEHELKKLFHERNTLNNHVSKLQSRLFALKSSLEQKDRFAAEAQEGKSHLEKENEMLRKELEDIRKAQNSQKAVPLLLLL</sequence>
<dbReference type="Gene3D" id="1.10.287.1490">
    <property type="match status" value="1"/>
</dbReference>
<protein>
    <submittedName>
        <fullName evidence="2">Uncharacterized protein</fullName>
    </submittedName>
</protein>
<organism evidence="2 3">
    <name type="scientific">Corynespora cassiicola Philippines</name>
    <dbReference type="NCBI Taxonomy" id="1448308"/>
    <lineage>
        <taxon>Eukaryota</taxon>
        <taxon>Fungi</taxon>
        <taxon>Dikarya</taxon>
        <taxon>Ascomycota</taxon>
        <taxon>Pezizomycotina</taxon>
        <taxon>Dothideomycetes</taxon>
        <taxon>Pleosporomycetidae</taxon>
        <taxon>Pleosporales</taxon>
        <taxon>Corynesporascaceae</taxon>
        <taxon>Corynespora</taxon>
    </lineage>
</organism>
<feature type="non-terminal residue" evidence="2">
    <location>
        <position position="126"/>
    </location>
</feature>
<reference evidence="2 3" key="1">
    <citation type="journal article" date="2018" name="Front. Microbiol.">
        <title>Genome-Wide Analysis of Corynespora cassiicola Leaf Fall Disease Putative Effectors.</title>
        <authorList>
            <person name="Lopez D."/>
            <person name="Ribeiro S."/>
            <person name="Label P."/>
            <person name="Fumanal B."/>
            <person name="Venisse J.S."/>
            <person name="Kohler A."/>
            <person name="de Oliveira R.R."/>
            <person name="Labutti K."/>
            <person name="Lipzen A."/>
            <person name="Lail K."/>
            <person name="Bauer D."/>
            <person name="Ohm R.A."/>
            <person name="Barry K.W."/>
            <person name="Spatafora J."/>
            <person name="Grigoriev I.V."/>
            <person name="Martin F.M."/>
            <person name="Pujade-Renaud V."/>
        </authorList>
    </citation>
    <scope>NUCLEOTIDE SEQUENCE [LARGE SCALE GENOMIC DNA]</scope>
    <source>
        <strain evidence="2 3">Philippines</strain>
    </source>
</reference>
<accession>A0A2T2NU93</accession>
<proteinExistence type="predicted"/>
<feature type="non-terminal residue" evidence="2">
    <location>
        <position position="1"/>
    </location>
</feature>
<feature type="coiled-coil region" evidence="1">
    <location>
        <begin position="4"/>
        <end position="116"/>
    </location>
</feature>
<evidence type="ECO:0000313" key="2">
    <source>
        <dbReference type="EMBL" id="PSN68970.1"/>
    </source>
</evidence>
<keyword evidence="3" id="KW-1185">Reference proteome</keyword>
<dbReference type="AlphaFoldDB" id="A0A2T2NU93"/>
<dbReference type="Proteomes" id="UP000240883">
    <property type="component" value="Unassembled WGS sequence"/>
</dbReference>
<evidence type="ECO:0000313" key="3">
    <source>
        <dbReference type="Proteomes" id="UP000240883"/>
    </source>
</evidence>
<name>A0A2T2NU93_CORCC</name>
<keyword evidence="1" id="KW-0175">Coiled coil</keyword>
<dbReference type="EMBL" id="KZ678133">
    <property type="protein sequence ID" value="PSN68970.1"/>
    <property type="molecule type" value="Genomic_DNA"/>
</dbReference>
<evidence type="ECO:0000256" key="1">
    <source>
        <dbReference type="SAM" id="Coils"/>
    </source>
</evidence>
<gene>
    <name evidence="2" type="ORF">BS50DRAFT_572158</name>
</gene>